<proteinExistence type="predicted"/>
<evidence type="ECO:0000313" key="2">
    <source>
        <dbReference type="EMBL" id="AWY03354.1"/>
    </source>
</evidence>
<dbReference type="Pfam" id="PF08765">
    <property type="entry name" value="Mor"/>
    <property type="match status" value="1"/>
</dbReference>
<protein>
    <submittedName>
        <fullName evidence="2">DNA binding protein</fullName>
    </submittedName>
</protein>
<dbReference type="Gene3D" id="1.10.10.60">
    <property type="entry name" value="Homeodomain-like"/>
    <property type="match status" value="1"/>
</dbReference>
<dbReference type="SUPFAM" id="SSF46689">
    <property type="entry name" value="Homeodomain-like"/>
    <property type="match status" value="1"/>
</dbReference>
<dbReference type="PANTHER" id="PTHR37812:SF1">
    <property type="entry name" value="MU-LIKE PROPHAGE FLUMU PROTEIN C"/>
    <property type="match status" value="1"/>
</dbReference>
<organism evidence="2">
    <name type="scientific">Pasteurella multocida</name>
    <dbReference type="NCBI Taxonomy" id="747"/>
    <lineage>
        <taxon>Bacteria</taxon>
        <taxon>Pseudomonadati</taxon>
        <taxon>Pseudomonadota</taxon>
        <taxon>Gammaproteobacteria</taxon>
        <taxon>Pasteurellales</taxon>
        <taxon>Pasteurellaceae</taxon>
        <taxon>Pasteurella</taxon>
    </lineage>
</organism>
<feature type="domain" description="Mor transcription activator" evidence="1">
    <location>
        <begin position="11"/>
        <end position="108"/>
    </location>
</feature>
<dbReference type="InterPro" id="IPR009057">
    <property type="entry name" value="Homeodomain-like_sf"/>
</dbReference>
<dbReference type="InterPro" id="IPR014875">
    <property type="entry name" value="Mor_transcription_activator"/>
</dbReference>
<dbReference type="AlphaFoldDB" id="A0A2Z4Q1M1"/>
<reference evidence="2" key="1">
    <citation type="submission" date="2018-04" db="EMBL/GenBank/DDBJ databases">
        <title>Phage-inducible chromosomal islands are ubiquitous within the bacterial universe.</title>
        <authorList>
            <person name="Fillol-Salom A."/>
            <person name="Martinez-Rubio R."/>
            <person name="F Abdulrahman R."/>
            <person name="Chen J."/>
            <person name="Davies R."/>
            <person name="Penades J.R."/>
        </authorList>
    </citation>
    <scope>NUCLEOTIDE SEQUENCE</scope>
    <source>
        <strain evidence="2">PM82</strain>
    </source>
</reference>
<dbReference type="InterPro" id="IPR052411">
    <property type="entry name" value="c-mor_Regulatory_Protein"/>
</dbReference>
<dbReference type="PANTHER" id="PTHR37812">
    <property type="entry name" value="MU-LIKE PROPHAGE FLUMU PROTEIN C"/>
    <property type="match status" value="1"/>
</dbReference>
<sequence length="113" mass="12999">MLMSKSMKIARHELLQDIEVHISLICKEFNLADDVCEQIGTSIADFIADNYGGQVISFPKNFKWRTDSRTMQIYKKFNGTNIRELTKEFGITESGIRKAINRARKNLETKVKA</sequence>
<dbReference type="EMBL" id="MH238468">
    <property type="protein sequence ID" value="AWY03354.1"/>
    <property type="molecule type" value="Genomic_DNA"/>
</dbReference>
<name>A0A2Z4Q1M1_PASMD</name>
<evidence type="ECO:0000259" key="1">
    <source>
        <dbReference type="Pfam" id="PF08765"/>
    </source>
</evidence>
<accession>A0A2Z4Q1M1</accession>